<dbReference type="EMBL" id="ML996305">
    <property type="protein sequence ID" value="KAF2727904.1"/>
    <property type="molecule type" value="Genomic_DNA"/>
</dbReference>
<dbReference type="InterPro" id="IPR050693">
    <property type="entry name" value="Hsp70_NEF-Inhibitors"/>
</dbReference>
<reference evidence="5" key="1">
    <citation type="journal article" date="2020" name="Stud. Mycol.">
        <title>101 Dothideomycetes genomes: a test case for predicting lifestyles and emergence of pathogens.</title>
        <authorList>
            <person name="Haridas S."/>
            <person name="Albert R."/>
            <person name="Binder M."/>
            <person name="Bloem J."/>
            <person name="Labutti K."/>
            <person name="Salamov A."/>
            <person name="Andreopoulos B."/>
            <person name="Baker S."/>
            <person name="Barry K."/>
            <person name="Bills G."/>
            <person name="Bluhm B."/>
            <person name="Cannon C."/>
            <person name="Castanera R."/>
            <person name="Culley D."/>
            <person name="Daum C."/>
            <person name="Ezra D."/>
            <person name="Gonzalez J."/>
            <person name="Henrissat B."/>
            <person name="Kuo A."/>
            <person name="Liang C."/>
            <person name="Lipzen A."/>
            <person name="Lutzoni F."/>
            <person name="Magnuson J."/>
            <person name="Mondo S."/>
            <person name="Nolan M."/>
            <person name="Ohm R."/>
            <person name="Pangilinan J."/>
            <person name="Park H.-J."/>
            <person name="Ramirez L."/>
            <person name="Alfaro M."/>
            <person name="Sun H."/>
            <person name="Tritt A."/>
            <person name="Yoshinaga Y."/>
            <person name="Zwiers L.-H."/>
            <person name="Turgeon B."/>
            <person name="Goodwin S."/>
            <person name="Spatafora J."/>
            <person name="Crous P."/>
            <person name="Grigoriev I."/>
        </authorList>
    </citation>
    <scope>NUCLEOTIDE SEQUENCE</scope>
    <source>
        <strain evidence="5">CBS 125425</strain>
    </source>
</reference>
<dbReference type="InterPro" id="IPR011989">
    <property type="entry name" value="ARM-like"/>
</dbReference>
<dbReference type="Gene3D" id="1.25.10.10">
    <property type="entry name" value="Leucine-rich Repeat Variant"/>
    <property type="match status" value="1"/>
</dbReference>
<comment type="caution">
    <text evidence="5">The sequence shown here is derived from an EMBL/GenBank/DDBJ whole genome shotgun (WGS) entry which is preliminary data.</text>
</comment>
<dbReference type="SUPFAM" id="SSF48371">
    <property type="entry name" value="ARM repeat"/>
    <property type="match status" value="1"/>
</dbReference>
<comment type="similarity">
    <text evidence="1">Belongs to the FES1 family.</text>
</comment>
<dbReference type="Pfam" id="PF13646">
    <property type="entry name" value="HEAT_2"/>
    <property type="match status" value="1"/>
</dbReference>
<protein>
    <submittedName>
        <fullName evidence="5">Fes1-domain-containing protein</fullName>
    </submittedName>
</protein>
<evidence type="ECO:0000256" key="3">
    <source>
        <dbReference type="ARBA" id="ARBA00024912"/>
    </source>
</evidence>
<gene>
    <name evidence="5" type="ORF">EJ04DRAFT_123573</name>
</gene>
<dbReference type="PANTHER" id="PTHR19316:SF18">
    <property type="entry name" value="HSP70-BINDING PROTEIN 1"/>
    <property type="match status" value="1"/>
</dbReference>
<dbReference type="AlphaFoldDB" id="A0A9P4UV62"/>
<dbReference type="Pfam" id="PF08609">
    <property type="entry name" value="Fes1"/>
    <property type="match status" value="1"/>
</dbReference>
<organism evidence="5 6">
    <name type="scientific">Polyplosphaeria fusca</name>
    <dbReference type="NCBI Taxonomy" id="682080"/>
    <lineage>
        <taxon>Eukaryota</taxon>
        <taxon>Fungi</taxon>
        <taxon>Dikarya</taxon>
        <taxon>Ascomycota</taxon>
        <taxon>Pezizomycotina</taxon>
        <taxon>Dothideomycetes</taxon>
        <taxon>Pleosporomycetidae</taxon>
        <taxon>Pleosporales</taxon>
        <taxon>Tetraplosphaeriaceae</taxon>
        <taxon>Polyplosphaeria</taxon>
    </lineage>
</organism>
<proteinExistence type="inferred from homology"/>
<dbReference type="OrthoDB" id="10250458at2759"/>
<dbReference type="GO" id="GO:0005783">
    <property type="term" value="C:endoplasmic reticulum"/>
    <property type="evidence" value="ECO:0007669"/>
    <property type="project" value="TreeGrafter"/>
</dbReference>
<accession>A0A9P4UV62</accession>
<dbReference type="Proteomes" id="UP000799444">
    <property type="component" value="Unassembled WGS sequence"/>
</dbReference>
<comment type="function">
    <text evidence="3">Functions as a nucleotide exchange factor (NEF) for Hsp70 chaperones which accelerates the release of ADP. Required for fully efficient Hsp70-mediated folding of proteins.</text>
</comment>
<evidence type="ECO:0000256" key="2">
    <source>
        <dbReference type="ARBA" id="ARBA00022737"/>
    </source>
</evidence>
<evidence type="ECO:0000313" key="6">
    <source>
        <dbReference type="Proteomes" id="UP000799444"/>
    </source>
</evidence>
<sequence length="203" mass="22326">MSNPALNGFLKWSLENSDASRKEGAPAKTTLSPEMGRALFGESDADLMKKNMEVVESNEQDLENRVTAFENFEQLIESLDNANNLGILGLWTKLVDQLQNSEAQLRMYAAWCCGIAVQNNIKSQQQLLELGAIPTLVKLATGDEDKDVRKKAILALSSTVRNFPPALNATISNLPEQFKPKGQLDAADMDSVNTLMEKLRASV</sequence>
<evidence type="ECO:0000259" key="4">
    <source>
        <dbReference type="Pfam" id="PF08609"/>
    </source>
</evidence>
<keyword evidence="2" id="KW-0677">Repeat</keyword>
<feature type="domain" description="Nucleotide exchange factor Fes1" evidence="4">
    <location>
        <begin position="6"/>
        <end position="85"/>
    </location>
</feature>
<dbReference type="PANTHER" id="PTHR19316">
    <property type="entry name" value="PROTEIN FOLDING REGULATOR"/>
    <property type="match status" value="1"/>
</dbReference>
<dbReference type="InterPro" id="IPR013918">
    <property type="entry name" value="Nucleotide_exch_fac_Fes1"/>
</dbReference>
<keyword evidence="6" id="KW-1185">Reference proteome</keyword>
<evidence type="ECO:0000313" key="5">
    <source>
        <dbReference type="EMBL" id="KAF2727904.1"/>
    </source>
</evidence>
<name>A0A9P4UV62_9PLEO</name>
<dbReference type="InterPro" id="IPR016024">
    <property type="entry name" value="ARM-type_fold"/>
</dbReference>
<dbReference type="GO" id="GO:0000774">
    <property type="term" value="F:adenyl-nucleotide exchange factor activity"/>
    <property type="evidence" value="ECO:0007669"/>
    <property type="project" value="TreeGrafter"/>
</dbReference>
<evidence type="ECO:0000256" key="1">
    <source>
        <dbReference type="ARBA" id="ARBA00011045"/>
    </source>
</evidence>